<dbReference type="PROSITE" id="PS50111">
    <property type="entry name" value="CHEMOTAXIS_TRANSDUC_2"/>
    <property type="match status" value="1"/>
</dbReference>
<dbReference type="SUPFAM" id="SSF58104">
    <property type="entry name" value="Methyl-accepting chemotaxis protein (MCP) signaling domain"/>
    <property type="match status" value="1"/>
</dbReference>
<organism evidence="9 10">
    <name type="scientific">Brachyspira suanatina</name>
    <dbReference type="NCBI Taxonomy" id="381802"/>
    <lineage>
        <taxon>Bacteria</taxon>
        <taxon>Pseudomonadati</taxon>
        <taxon>Spirochaetota</taxon>
        <taxon>Spirochaetia</taxon>
        <taxon>Brachyspirales</taxon>
        <taxon>Brachyspiraceae</taxon>
        <taxon>Brachyspira</taxon>
    </lineage>
</organism>
<dbReference type="InterPro" id="IPR004089">
    <property type="entry name" value="MCPsignal_dom"/>
</dbReference>
<dbReference type="Pfam" id="PF00015">
    <property type="entry name" value="MCPsignal"/>
    <property type="match status" value="1"/>
</dbReference>
<keyword evidence="10" id="KW-1185">Reference proteome</keyword>
<dbReference type="GO" id="GO:0016020">
    <property type="term" value="C:membrane"/>
    <property type="evidence" value="ECO:0007669"/>
    <property type="project" value="UniProtKB-SubCell"/>
</dbReference>
<dbReference type="Pfam" id="PF22673">
    <property type="entry name" value="MCP-like_PDC_1"/>
    <property type="match status" value="1"/>
</dbReference>
<evidence type="ECO:0000313" key="10">
    <source>
        <dbReference type="Proteomes" id="UP000043763"/>
    </source>
</evidence>
<evidence type="ECO:0000256" key="2">
    <source>
        <dbReference type="ARBA" id="ARBA00022500"/>
    </source>
</evidence>
<evidence type="ECO:0000256" key="5">
    <source>
        <dbReference type="SAM" id="Phobius"/>
    </source>
</evidence>
<accession>A0A0G4K7V8</accession>
<gene>
    <name evidence="9" type="ORF">BRSU_1762</name>
</gene>
<dbReference type="CDD" id="cd11386">
    <property type="entry name" value="MCP_signal"/>
    <property type="match status" value="1"/>
</dbReference>
<evidence type="ECO:0000256" key="3">
    <source>
        <dbReference type="ARBA" id="ARBA00029447"/>
    </source>
</evidence>
<keyword evidence="4" id="KW-0807">Transducer</keyword>
<evidence type="ECO:0000259" key="6">
    <source>
        <dbReference type="PROSITE" id="PS50111"/>
    </source>
</evidence>
<dbReference type="PROSITE" id="PS50192">
    <property type="entry name" value="T_SNARE"/>
    <property type="match status" value="1"/>
</dbReference>
<dbReference type="PANTHER" id="PTHR43531">
    <property type="entry name" value="PROTEIN ICFG"/>
    <property type="match status" value="1"/>
</dbReference>
<feature type="domain" description="HAMP" evidence="8">
    <location>
        <begin position="344"/>
        <end position="399"/>
    </location>
</feature>
<dbReference type="InterPro" id="IPR000727">
    <property type="entry name" value="T_SNARE_dom"/>
</dbReference>
<keyword evidence="5" id="KW-1133">Transmembrane helix</keyword>
<feature type="transmembrane region" description="Helical" evidence="5">
    <location>
        <begin position="322"/>
        <end position="342"/>
    </location>
</feature>
<protein>
    <submittedName>
        <fullName evidence="9">Methyl-accepting chemotaxis protein</fullName>
    </submittedName>
</protein>
<keyword evidence="5" id="KW-0472">Membrane</keyword>
<dbReference type="InterPro" id="IPR003660">
    <property type="entry name" value="HAMP_dom"/>
</dbReference>
<comment type="subcellular location">
    <subcellularLocation>
        <location evidence="1">Membrane</location>
    </subcellularLocation>
</comment>
<dbReference type="EMBL" id="CVLB01000001">
    <property type="protein sequence ID" value="CRF33924.1"/>
    <property type="molecule type" value="Genomic_DNA"/>
</dbReference>
<dbReference type="RefSeq" id="WP_048594943.1">
    <property type="nucleotide sequence ID" value="NZ_CVLB01000001.1"/>
</dbReference>
<dbReference type="AlphaFoldDB" id="A0A0G4K7V8"/>
<dbReference type="OrthoDB" id="304712at2"/>
<dbReference type="Gene3D" id="3.30.450.20">
    <property type="entry name" value="PAS domain"/>
    <property type="match status" value="2"/>
</dbReference>
<dbReference type="InterPro" id="IPR051310">
    <property type="entry name" value="MCP_chemotaxis"/>
</dbReference>
<proteinExistence type="inferred from homology"/>
<dbReference type="GO" id="GO:0007165">
    <property type="term" value="P:signal transduction"/>
    <property type="evidence" value="ECO:0007669"/>
    <property type="project" value="UniProtKB-KW"/>
</dbReference>
<dbReference type="GO" id="GO:0006935">
    <property type="term" value="P:chemotaxis"/>
    <property type="evidence" value="ECO:0007669"/>
    <property type="project" value="UniProtKB-KW"/>
</dbReference>
<dbReference type="GO" id="GO:0004888">
    <property type="term" value="F:transmembrane signaling receptor activity"/>
    <property type="evidence" value="ECO:0007669"/>
    <property type="project" value="InterPro"/>
</dbReference>
<feature type="domain" description="Methyl-accepting transducer" evidence="6">
    <location>
        <begin position="404"/>
        <end position="633"/>
    </location>
</feature>
<name>A0A0G4K7V8_9SPIR</name>
<dbReference type="PRINTS" id="PR00260">
    <property type="entry name" value="CHEMTRNSDUCR"/>
</dbReference>
<evidence type="ECO:0000313" key="9">
    <source>
        <dbReference type="EMBL" id="CRF33924.1"/>
    </source>
</evidence>
<evidence type="ECO:0000259" key="8">
    <source>
        <dbReference type="PROSITE" id="PS50885"/>
    </source>
</evidence>
<dbReference type="FunFam" id="1.10.287.950:FF:000001">
    <property type="entry name" value="Methyl-accepting chemotaxis sensory transducer"/>
    <property type="match status" value="1"/>
</dbReference>
<feature type="domain" description="T-SNARE coiled-coil homology" evidence="7">
    <location>
        <begin position="563"/>
        <end position="625"/>
    </location>
</feature>
<sequence length="650" mass="72252">MVKKFSLQIKISLAILIPLLIMLIISNAVNIAYVKSASKKLSYRVLEESSKGEAAKLLSYMEEDLYSLVGLERVIRGLYNDGTLSRAFYERLLYSFFDELPKKVNSLLIIFEPNTIGNDSDYTNSEKYGPANGRFNYYLSRDDNSKIRSSHFDTKIFQNDTYKKTLSTGETYISDVYKSPVNDKDLFYTWAVPIKTSNRVIGVICLEVNVNYINDLLSKINPFDGSTITLFDNVGTIAYDSDKAAYISKTLDEIYPYYKEHDVFNKIIRGENLLFENFSGTLKKFYTYSFTPVEISKGKYWGLKITAPNDVILKDSNIIRNIMFIISALIVVISSIIVPLIIKKKVTKIIGYTARDITRISNGDISFHISDGFLKLNDEWGDIARGLENTLKNLGNVVSIVKNSAEQVSNAANEVLIGNNDLSQRTETQASSLEETAASMNEMASAIKESAEGVSQSTSMVMDVKECVNKAGLIIEDSVNKMDAVYESSAKIMDITKLIEGIAFQTNILALNASVEAARAGDQGRGFAVVASEVRNLAQNTQESVKNITSLITDSNDKIKLAANSVQESQTIFNEILEKMDNVSNIMDKINTASQEQEKGIDQVNTAIDNMDSSVQKNAALVSEATSASESLLSEAKDLIKAIEYFKLKN</sequence>
<dbReference type="PROSITE" id="PS50885">
    <property type="entry name" value="HAMP"/>
    <property type="match status" value="1"/>
</dbReference>
<dbReference type="SMART" id="SM00283">
    <property type="entry name" value="MA"/>
    <property type="match status" value="1"/>
</dbReference>
<evidence type="ECO:0000256" key="4">
    <source>
        <dbReference type="PROSITE-ProRule" id="PRU00284"/>
    </source>
</evidence>
<dbReference type="Gene3D" id="1.10.287.950">
    <property type="entry name" value="Methyl-accepting chemotaxis protein"/>
    <property type="match status" value="1"/>
</dbReference>
<dbReference type="Proteomes" id="UP000043763">
    <property type="component" value="Unassembled WGS sequence"/>
</dbReference>
<evidence type="ECO:0000256" key="1">
    <source>
        <dbReference type="ARBA" id="ARBA00004370"/>
    </source>
</evidence>
<dbReference type="PANTHER" id="PTHR43531:SF11">
    <property type="entry name" value="METHYL-ACCEPTING CHEMOTAXIS PROTEIN 3"/>
    <property type="match status" value="1"/>
</dbReference>
<dbReference type="InterPro" id="IPR029151">
    <property type="entry name" value="Sensor-like_sf"/>
</dbReference>
<dbReference type="InterPro" id="IPR004090">
    <property type="entry name" value="Chemotax_Me-accpt_rcpt"/>
</dbReference>
<reference evidence="10" key="1">
    <citation type="submission" date="2015-04" db="EMBL/GenBank/DDBJ databases">
        <authorList>
            <person name="Mushtaq Mamoona"/>
        </authorList>
    </citation>
    <scope>NUCLEOTIDE SEQUENCE [LARGE SCALE GENOMIC DNA]</scope>
    <source>
        <strain evidence="10">AN4859/03</strain>
    </source>
</reference>
<comment type="similarity">
    <text evidence="3">Belongs to the methyl-accepting chemotaxis (MCP) protein family.</text>
</comment>
<evidence type="ECO:0000259" key="7">
    <source>
        <dbReference type="PROSITE" id="PS50192"/>
    </source>
</evidence>
<dbReference type="CDD" id="cd12913">
    <property type="entry name" value="PDC1_MCP_like"/>
    <property type="match status" value="1"/>
</dbReference>
<keyword evidence="5" id="KW-0812">Transmembrane</keyword>
<keyword evidence="2" id="KW-0145">Chemotaxis</keyword>
<dbReference type="SUPFAM" id="SSF103190">
    <property type="entry name" value="Sensory domain-like"/>
    <property type="match status" value="1"/>
</dbReference>